<accession>A0A336N6T7</accession>
<protein>
    <submittedName>
        <fullName evidence="2">Putative nicotinate phosphoribosyltransferase</fullName>
    </submittedName>
</protein>
<dbReference type="Proteomes" id="UP000253728">
    <property type="component" value="Unassembled WGS sequence"/>
</dbReference>
<dbReference type="PANTHER" id="PTHR43816:SF1">
    <property type="entry name" value="NICOTINAMIDE PHOSPHORIBOSYLTRANSFERASE"/>
    <property type="match status" value="1"/>
</dbReference>
<evidence type="ECO:0000313" key="3">
    <source>
        <dbReference type="Proteomes" id="UP000253728"/>
    </source>
</evidence>
<dbReference type="PANTHER" id="PTHR43816">
    <property type="entry name" value="NICOTINAMIDE PHOSPHORIBOSYLTRANSFERASE"/>
    <property type="match status" value="1"/>
</dbReference>
<dbReference type="Pfam" id="PF18127">
    <property type="entry name" value="NAMPT_N"/>
    <property type="match status" value="1"/>
</dbReference>
<dbReference type="AlphaFoldDB" id="A0A336N6T7"/>
<dbReference type="GO" id="GO:0047280">
    <property type="term" value="F:nicotinamide phosphoribosyltransferase activity"/>
    <property type="evidence" value="ECO:0007669"/>
    <property type="project" value="TreeGrafter"/>
</dbReference>
<keyword evidence="2" id="KW-0808">Transferase</keyword>
<feature type="domain" description="Nicotinamide phosphoribosyltransferase N-terminal" evidence="1">
    <location>
        <begin position="8"/>
        <end position="100"/>
    </location>
</feature>
<reference evidence="2 3" key="1">
    <citation type="submission" date="2018-06" db="EMBL/GenBank/DDBJ databases">
        <authorList>
            <consortium name="Pathogen Informatics"/>
            <person name="Doyle S."/>
        </authorList>
    </citation>
    <scope>NUCLEOTIDE SEQUENCE [LARGE SCALE GENOMIC DNA]</scope>
    <source>
        <strain evidence="2 3">NCTC5908</strain>
    </source>
</reference>
<dbReference type="GO" id="GO:0009435">
    <property type="term" value="P:NAD+ biosynthetic process"/>
    <property type="evidence" value="ECO:0007669"/>
    <property type="project" value="TreeGrafter"/>
</dbReference>
<evidence type="ECO:0000259" key="1">
    <source>
        <dbReference type="Pfam" id="PF18127"/>
    </source>
</evidence>
<organism evidence="2 3">
    <name type="scientific">Aggregatibacter aphrophilus</name>
    <name type="common">Haemophilus aphrophilus</name>
    <dbReference type="NCBI Taxonomy" id="732"/>
    <lineage>
        <taxon>Bacteria</taxon>
        <taxon>Pseudomonadati</taxon>
        <taxon>Pseudomonadota</taxon>
        <taxon>Gammaproteobacteria</taxon>
        <taxon>Pasteurellales</taxon>
        <taxon>Pasteurellaceae</taxon>
        <taxon>Aggregatibacter</taxon>
    </lineage>
</organism>
<proteinExistence type="predicted"/>
<sequence length="185" mass="21236">MYTLSFANLILNTDSYKASHWLQYPPNTEYVSFYVEARKSELDIVFFGLQAFLKEYLSKPISLQDINEAETLLTAHGLPFNRQGWLRVLDKHAGFLPLSIQAVAEGSVLPSRNVVCQIVNTDPEFFWLPSYIETAILRSIWYPSTVAGLSYYCKQLIKKALENPLMIFPDYLLNYMILVQEALPV</sequence>
<dbReference type="InterPro" id="IPR016471">
    <property type="entry name" value="Nicotinamide_PRibTrfase"/>
</dbReference>
<evidence type="ECO:0000313" key="2">
    <source>
        <dbReference type="EMBL" id="SSZ29921.1"/>
    </source>
</evidence>
<dbReference type="InterPro" id="IPR041529">
    <property type="entry name" value="DUF5598"/>
</dbReference>
<gene>
    <name evidence="2" type="ORF">NCTC5908_01733</name>
</gene>
<dbReference type="EMBL" id="UFSP01000003">
    <property type="protein sequence ID" value="SSZ29921.1"/>
    <property type="molecule type" value="Genomic_DNA"/>
</dbReference>
<keyword evidence="2" id="KW-0328">Glycosyltransferase</keyword>
<name>A0A336N6T7_AGGAP</name>